<gene>
    <name evidence="1" type="ORF">S06H3_39523</name>
</gene>
<dbReference type="GO" id="GO:0006402">
    <property type="term" value="P:mRNA catabolic process"/>
    <property type="evidence" value="ECO:0007669"/>
    <property type="project" value="InterPro"/>
</dbReference>
<organism evidence="1">
    <name type="scientific">marine sediment metagenome</name>
    <dbReference type="NCBI Taxonomy" id="412755"/>
    <lineage>
        <taxon>unclassified sequences</taxon>
        <taxon>metagenomes</taxon>
        <taxon>ecological metagenomes</taxon>
    </lineage>
</organism>
<dbReference type="GO" id="GO:0003723">
    <property type="term" value="F:RNA binding"/>
    <property type="evidence" value="ECO:0007669"/>
    <property type="project" value="InterPro"/>
</dbReference>
<dbReference type="AlphaFoldDB" id="X1QNZ8"/>
<evidence type="ECO:0000313" key="1">
    <source>
        <dbReference type="EMBL" id="GAI44979.1"/>
    </source>
</evidence>
<dbReference type="Gene3D" id="3.30.230.70">
    <property type="entry name" value="GHMP Kinase, N-terminal domain"/>
    <property type="match status" value="1"/>
</dbReference>
<dbReference type="PANTHER" id="PTHR11252">
    <property type="entry name" value="POLYRIBONUCLEOTIDE NUCLEOTIDYLTRANSFERASE"/>
    <property type="match status" value="1"/>
</dbReference>
<proteinExistence type="predicted"/>
<dbReference type="InterPro" id="IPR036345">
    <property type="entry name" value="ExoRNase_PH_dom2_sf"/>
</dbReference>
<name>X1QNZ8_9ZZZZ</name>
<dbReference type="PANTHER" id="PTHR11252:SF0">
    <property type="entry name" value="POLYRIBONUCLEOTIDE NUCLEOTIDYLTRANSFERASE 1, MITOCHONDRIAL"/>
    <property type="match status" value="1"/>
</dbReference>
<comment type="caution">
    <text evidence="1">The sequence shown here is derived from an EMBL/GenBank/DDBJ whole genome shotgun (WGS) entry which is preliminary data.</text>
</comment>
<dbReference type="GO" id="GO:0004654">
    <property type="term" value="F:polyribonucleotide nucleotidyltransferase activity"/>
    <property type="evidence" value="ECO:0007669"/>
    <property type="project" value="InterPro"/>
</dbReference>
<dbReference type="InterPro" id="IPR012162">
    <property type="entry name" value="PNPase"/>
</dbReference>
<dbReference type="InterPro" id="IPR027408">
    <property type="entry name" value="PNPase/RNase_PH_dom_sf"/>
</dbReference>
<reference evidence="1" key="1">
    <citation type="journal article" date="2014" name="Front. Microbiol.">
        <title>High frequency of phylogenetically diverse reductive dehalogenase-homologous genes in deep subseafloor sedimentary metagenomes.</title>
        <authorList>
            <person name="Kawai M."/>
            <person name="Futagami T."/>
            <person name="Toyoda A."/>
            <person name="Takaki Y."/>
            <person name="Nishi S."/>
            <person name="Hori S."/>
            <person name="Arai W."/>
            <person name="Tsubouchi T."/>
            <person name="Morono Y."/>
            <person name="Uchiyama I."/>
            <person name="Ito T."/>
            <person name="Fujiyama A."/>
            <person name="Inagaki F."/>
            <person name="Takami H."/>
        </authorList>
    </citation>
    <scope>NUCLEOTIDE SEQUENCE</scope>
    <source>
        <strain evidence="1">Expedition CK06-06</strain>
    </source>
</reference>
<dbReference type="GO" id="GO:0005829">
    <property type="term" value="C:cytosol"/>
    <property type="evidence" value="ECO:0007669"/>
    <property type="project" value="TreeGrafter"/>
</dbReference>
<dbReference type="SUPFAM" id="SSF55666">
    <property type="entry name" value="Ribonuclease PH domain 2-like"/>
    <property type="match status" value="1"/>
</dbReference>
<accession>X1QNZ8</accession>
<dbReference type="GO" id="GO:0000175">
    <property type="term" value="F:3'-5'-RNA exonuclease activity"/>
    <property type="evidence" value="ECO:0007669"/>
    <property type="project" value="TreeGrafter"/>
</dbReference>
<dbReference type="EMBL" id="BARV01024186">
    <property type="protein sequence ID" value="GAI44979.1"/>
    <property type="molecule type" value="Genomic_DNA"/>
</dbReference>
<protein>
    <submittedName>
        <fullName evidence="1">Uncharacterized protein</fullName>
    </submittedName>
</protein>
<feature type="non-terminal residue" evidence="1">
    <location>
        <position position="1"/>
    </location>
</feature>
<sequence length="60" mass="6672">AMMDAGVPLPTIIAGIAIGLVKEDNRHAVLTDIEGLEDHSEIWTSKLLGQKKESQRFKWI</sequence>